<dbReference type="Pfam" id="PF05598">
    <property type="entry name" value="DUF772"/>
    <property type="match status" value="1"/>
</dbReference>
<evidence type="ECO:0000259" key="1">
    <source>
        <dbReference type="Pfam" id="PF05598"/>
    </source>
</evidence>
<dbReference type="InterPro" id="IPR008490">
    <property type="entry name" value="Transposase_InsH_N"/>
</dbReference>
<dbReference type="AlphaFoldDB" id="A0A8T3VR26"/>
<accession>A0A8T3VR26</accession>
<evidence type="ECO:0000313" key="2">
    <source>
        <dbReference type="EMBL" id="MBE6510029.1"/>
    </source>
</evidence>
<gene>
    <name evidence="2" type="ORF">E7Z74_01980</name>
</gene>
<evidence type="ECO:0000313" key="3">
    <source>
        <dbReference type="Proteomes" id="UP000713479"/>
    </source>
</evidence>
<sequence length="261" mass="29786">MAIRADTIGNKISIDDIMDFIPNDHPCFLVEKIVERIDFSEWEDAHWDTPGNPSYHPRVLLRGVVQGYIDGVKSGRELGRRVKTDLPYMYLCGIDGPDFRTFNRFYKEFADVIVLTLVEVNRFAQNIGMLKIGSLALDSTTVKAHASSFNVASEKKIRAILETVYEIILKNDEDDELLGDDSGYEVPIDLNNDEEFEKYYREVIDYAKSKLDDEKLKFPARKQLKNAIKNPEKVVKNLEISLDNLNKSGQSTVNLTDNESL</sequence>
<dbReference type="Proteomes" id="UP000713479">
    <property type="component" value="Unassembled WGS sequence"/>
</dbReference>
<reference evidence="2" key="1">
    <citation type="submission" date="2019-04" db="EMBL/GenBank/DDBJ databases">
        <title>Evolution of Biomass-Degrading Anaerobic Consortia Revealed by Metagenomics.</title>
        <authorList>
            <person name="Peng X."/>
        </authorList>
    </citation>
    <scope>NUCLEOTIDE SEQUENCE</scope>
    <source>
        <strain evidence="2">SIG13</strain>
    </source>
</reference>
<proteinExistence type="predicted"/>
<organism evidence="2 3">
    <name type="scientific">Methanobrevibacter millerae</name>
    <dbReference type="NCBI Taxonomy" id="230361"/>
    <lineage>
        <taxon>Archaea</taxon>
        <taxon>Methanobacteriati</taxon>
        <taxon>Methanobacteriota</taxon>
        <taxon>Methanomada group</taxon>
        <taxon>Methanobacteria</taxon>
        <taxon>Methanobacteriales</taxon>
        <taxon>Methanobacteriaceae</taxon>
        <taxon>Methanobrevibacter</taxon>
    </lineage>
</organism>
<dbReference type="EMBL" id="SUTF01000002">
    <property type="protein sequence ID" value="MBE6510029.1"/>
    <property type="molecule type" value="Genomic_DNA"/>
</dbReference>
<name>A0A8T3VR26_9EURY</name>
<dbReference type="PANTHER" id="PTHR33408:SF2">
    <property type="entry name" value="TRANSPOSASE DDE DOMAIN-CONTAINING PROTEIN"/>
    <property type="match status" value="1"/>
</dbReference>
<feature type="domain" description="Transposase InsH N-terminal" evidence="1">
    <location>
        <begin position="16"/>
        <end position="107"/>
    </location>
</feature>
<protein>
    <submittedName>
        <fullName evidence="2">Transposase</fullName>
    </submittedName>
</protein>
<dbReference type="PANTHER" id="PTHR33408">
    <property type="entry name" value="TRANSPOSASE"/>
    <property type="match status" value="1"/>
</dbReference>
<comment type="caution">
    <text evidence="2">The sequence shown here is derived from an EMBL/GenBank/DDBJ whole genome shotgun (WGS) entry which is preliminary data.</text>
</comment>